<accession>A0AAC9AR53</accession>
<evidence type="ECO:0000256" key="2">
    <source>
        <dbReference type="ARBA" id="ARBA00023125"/>
    </source>
</evidence>
<dbReference type="EMBL" id="JACICB010000027">
    <property type="protein sequence ID" value="MBB3709307.1"/>
    <property type="molecule type" value="Genomic_DNA"/>
</dbReference>
<evidence type="ECO:0000256" key="1">
    <source>
        <dbReference type="ARBA" id="ARBA00023015"/>
    </source>
</evidence>
<dbReference type="RefSeq" id="WP_083948492.1">
    <property type="nucleotide sequence ID" value="NZ_CP015005.1"/>
</dbReference>
<dbReference type="Gene3D" id="1.10.10.60">
    <property type="entry name" value="Homeodomain-like"/>
    <property type="match status" value="1"/>
</dbReference>
<proteinExistence type="predicted"/>
<dbReference type="Proteomes" id="UP000075755">
    <property type="component" value="Chromosome"/>
</dbReference>
<dbReference type="SMART" id="SM00342">
    <property type="entry name" value="HTH_ARAC"/>
    <property type="match status" value="1"/>
</dbReference>
<dbReference type="SUPFAM" id="SSF46689">
    <property type="entry name" value="Homeodomain-like"/>
    <property type="match status" value="2"/>
</dbReference>
<keyword evidence="3" id="KW-0804">Transcription</keyword>
<keyword evidence="2" id="KW-0238">DNA-binding</keyword>
<dbReference type="PROSITE" id="PS01124">
    <property type="entry name" value="HTH_ARAC_FAMILY_2"/>
    <property type="match status" value="1"/>
</dbReference>
<dbReference type="Pfam" id="PF02311">
    <property type="entry name" value="AraC_binding"/>
    <property type="match status" value="1"/>
</dbReference>
<dbReference type="SUPFAM" id="SSF51215">
    <property type="entry name" value="Regulatory protein AraC"/>
    <property type="match status" value="1"/>
</dbReference>
<evidence type="ECO:0000313" key="7">
    <source>
        <dbReference type="Proteomes" id="UP000075755"/>
    </source>
</evidence>
<sequence length="276" mass="30619">MMSPASMTEDFIATDEPVHGLQRLVARFGGHAYDPHRHETYAVGHTLWGAQAFRYRGSDRISVRDECMVIHPDEVHDGHAGVPEGFSYRMLYIEPWLVCRALGRDRLLPFVPEVVERDAALAALIDDAFADFPYPMELLQADAFISDVAAHLARRSDDAGLQRVAALPVDEVAVARSFLTEEFDRQVTSGDLERITGLDRFELSRAFRRLIGTSPHRYLVGRRLAHARSRMAAGEGLAEAAAASGFADQSHMTRHFRARFGITPGRFATLASASQA</sequence>
<dbReference type="InterPro" id="IPR050204">
    <property type="entry name" value="AraC_XylS_family_regulators"/>
</dbReference>
<keyword evidence="1" id="KW-0805">Transcription regulation</keyword>
<name>A0AAC9AR53_AMIAI</name>
<dbReference type="InterPro" id="IPR037923">
    <property type="entry name" value="HTH-like"/>
</dbReference>
<dbReference type="InterPro" id="IPR018060">
    <property type="entry name" value="HTH_AraC"/>
</dbReference>
<evidence type="ECO:0000313" key="5">
    <source>
        <dbReference type="EMBL" id="AMS40876.1"/>
    </source>
</evidence>
<dbReference type="PANTHER" id="PTHR46796">
    <property type="entry name" value="HTH-TYPE TRANSCRIPTIONAL ACTIVATOR RHAS-RELATED"/>
    <property type="match status" value="1"/>
</dbReference>
<reference evidence="6 8" key="2">
    <citation type="submission" date="2020-08" db="EMBL/GenBank/DDBJ databases">
        <title>Genomic Encyclopedia of Type Strains, Phase IV (KMG-IV): sequencing the most valuable type-strain genomes for metagenomic binning, comparative biology and taxonomic classification.</title>
        <authorList>
            <person name="Goeker M."/>
        </authorList>
    </citation>
    <scope>NUCLEOTIDE SEQUENCE [LARGE SCALE GENOMIC DNA]</scope>
    <source>
        <strain evidence="6 8">DSM 10368</strain>
    </source>
</reference>
<dbReference type="AlphaFoldDB" id="A0AAC9AR53"/>
<evidence type="ECO:0000313" key="8">
    <source>
        <dbReference type="Proteomes" id="UP000577697"/>
    </source>
</evidence>
<keyword evidence="8" id="KW-1185">Reference proteome</keyword>
<dbReference type="KEGG" id="aak:AA2016_1946"/>
<dbReference type="Proteomes" id="UP000577697">
    <property type="component" value="Unassembled WGS sequence"/>
</dbReference>
<dbReference type="EMBL" id="CP015005">
    <property type="protein sequence ID" value="AMS40876.1"/>
    <property type="molecule type" value="Genomic_DNA"/>
</dbReference>
<feature type="domain" description="HTH araC/xylS-type" evidence="4">
    <location>
        <begin position="173"/>
        <end position="270"/>
    </location>
</feature>
<evidence type="ECO:0000313" key="6">
    <source>
        <dbReference type="EMBL" id="MBB3709307.1"/>
    </source>
</evidence>
<reference evidence="5 7" key="1">
    <citation type="submission" date="2016-03" db="EMBL/GenBank/DDBJ databases">
        <title>Complete genome of Aminobacter aminovorans KCTC 2477.</title>
        <authorList>
            <person name="Kim K.M."/>
        </authorList>
    </citation>
    <scope>NUCLEOTIDE SEQUENCE [LARGE SCALE GENOMIC DNA]</scope>
    <source>
        <strain evidence="5 7">KCTC 2477</strain>
    </source>
</reference>
<protein>
    <submittedName>
        <fullName evidence="5">AraC family transcriptional regulator</fullName>
    </submittedName>
    <submittedName>
        <fullName evidence="6">AraC-like DNA-binding protein</fullName>
    </submittedName>
</protein>
<evidence type="ECO:0000259" key="4">
    <source>
        <dbReference type="PROSITE" id="PS01124"/>
    </source>
</evidence>
<dbReference type="InterPro" id="IPR003313">
    <property type="entry name" value="AraC-bd"/>
</dbReference>
<dbReference type="Pfam" id="PF12833">
    <property type="entry name" value="HTH_18"/>
    <property type="match status" value="1"/>
</dbReference>
<gene>
    <name evidence="5" type="ORF">AA2016_1946</name>
    <name evidence="6" type="ORF">FHS67_005656</name>
</gene>
<dbReference type="GO" id="GO:0003700">
    <property type="term" value="F:DNA-binding transcription factor activity"/>
    <property type="evidence" value="ECO:0007669"/>
    <property type="project" value="InterPro"/>
</dbReference>
<dbReference type="PANTHER" id="PTHR46796:SF2">
    <property type="entry name" value="TRANSCRIPTIONAL REGULATORY PROTEIN"/>
    <property type="match status" value="1"/>
</dbReference>
<evidence type="ECO:0000256" key="3">
    <source>
        <dbReference type="ARBA" id="ARBA00023163"/>
    </source>
</evidence>
<dbReference type="GO" id="GO:0043565">
    <property type="term" value="F:sequence-specific DNA binding"/>
    <property type="evidence" value="ECO:0007669"/>
    <property type="project" value="InterPro"/>
</dbReference>
<organism evidence="5 7">
    <name type="scientific">Aminobacter aminovorans</name>
    <name type="common">Chelatobacter heintzii</name>
    <dbReference type="NCBI Taxonomy" id="83263"/>
    <lineage>
        <taxon>Bacteria</taxon>
        <taxon>Pseudomonadati</taxon>
        <taxon>Pseudomonadota</taxon>
        <taxon>Alphaproteobacteria</taxon>
        <taxon>Hyphomicrobiales</taxon>
        <taxon>Phyllobacteriaceae</taxon>
        <taxon>Aminobacter</taxon>
    </lineage>
</organism>
<dbReference type="InterPro" id="IPR009057">
    <property type="entry name" value="Homeodomain-like_sf"/>
</dbReference>